<evidence type="ECO:0000313" key="2">
    <source>
        <dbReference type="Proteomes" id="UP000004295"/>
    </source>
</evidence>
<proteinExistence type="predicted"/>
<sequence>MQVATAMDGNQFAVRECYKLEESLPVKRKPPCPTFFWE</sequence>
<protein>
    <submittedName>
        <fullName evidence="1">Uncharacterized protein</fullName>
    </submittedName>
</protein>
<accession>C3J8T1</accession>
<name>C3J8T1_POREA</name>
<comment type="caution">
    <text evidence="1">The sequence shown here is derived from an EMBL/GenBank/DDBJ whole genome shotgun (WGS) entry which is preliminary data.</text>
</comment>
<dbReference type="AlphaFoldDB" id="C3J8T1"/>
<keyword evidence="2" id="KW-1185">Reference proteome</keyword>
<organism evidence="1 2">
    <name type="scientific">Porphyromonas endodontalis (strain ATCC 35406 / DSM 24491 / JCM 8526 / CCUG 16442 / BCRC 14492 / NCTC 13058 / HG 370)</name>
    <name type="common">Bacteroides endodontalis</name>
    <dbReference type="NCBI Taxonomy" id="553175"/>
    <lineage>
        <taxon>Bacteria</taxon>
        <taxon>Pseudomonadati</taxon>
        <taxon>Bacteroidota</taxon>
        <taxon>Bacteroidia</taxon>
        <taxon>Bacteroidales</taxon>
        <taxon>Porphyromonadaceae</taxon>
        <taxon>Porphyromonas</taxon>
    </lineage>
</organism>
<reference evidence="1 2" key="1">
    <citation type="submission" date="2009-04" db="EMBL/GenBank/DDBJ databases">
        <authorList>
            <person name="Sebastian Y."/>
            <person name="Madupu R."/>
            <person name="Durkin A.S."/>
            <person name="Torralba M."/>
            <person name="Methe B."/>
            <person name="Sutton G.G."/>
            <person name="Strausberg R.L."/>
            <person name="Nelson K.E."/>
        </authorList>
    </citation>
    <scope>NUCLEOTIDE SEQUENCE [LARGE SCALE GENOMIC DNA]</scope>
    <source>
        <strain evidence="2">ATCC 35406 / BCRC 14492 / JCM 8526 / NCTC 13058 / HG 370</strain>
    </source>
</reference>
<evidence type="ECO:0000313" key="1">
    <source>
        <dbReference type="EMBL" id="EEN83435.1"/>
    </source>
</evidence>
<dbReference type="Proteomes" id="UP000004295">
    <property type="component" value="Unassembled WGS sequence"/>
</dbReference>
<gene>
    <name evidence="1" type="ORF">POREN0001_0601</name>
</gene>
<dbReference type="EMBL" id="ACNN01000007">
    <property type="protein sequence ID" value="EEN83435.1"/>
    <property type="molecule type" value="Genomic_DNA"/>
</dbReference>